<dbReference type="Pfam" id="PF04535">
    <property type="entry name" value="CASP_dom"/>
    <property type="match status" value="1"/>
</dbReference>
<evidence type="ECO:0000259" key="9">
    <source>
        <dbReference type="Pfam" id="PF04535"/>
    </source>
</evidence>
<dbReference type="InterPro" id="IPR045009">
    <property type="entry name" value="CASPL-5"/>
</dbReference>
<keyword evidence="6 8" id="KW-1133">Transmembrane helix</keyword>
<evidence type="ECO:0000313" key="11">
    <source>
        <dbReference type="Proteomes" id="UP000825935"/>
    </source>
</evidence>
<evidence type="ECO:0000256" key="4">
    <source>
        <dbReference type="ARBA" id="ARBA00022475"/>
    </source>
</evidence>
<dbReference type="InterPro" id="IPR006702">
    <property type="entry name" value="CASP_dom"/>
</dbReference>
<dbReference type="GO" id="GO:0005886">
    <property type="term" value="C:plasma membrane"/>
    <property type="evidence" value="ECO:0007669"/>
    <property type="project" value="UniProtKB-SubCell"/>
</dbReference>
<name>A0A8T2UIA7_CERRI</name>
<evidence type="ECO:0000256" key="6">
    <source>
        <dbReference type="ARBA" id="ARBA00022989"/>
    </source>
</evidence>
<evidence type="ECO:0000256" key="3">
    <source>
        <dbReference type="ARBA" id="ARBA00011489"/>
    </source>
</evidence>
<dbReference type="AlphaFoldDB" id="A0A8T2UIA7"/>
<keyword evidence="5 8" id="KW-0812">Transmembrane</keyword>
<evidence type="ECO:0000256" key="2">
    <source>
        <dbReference type="ARBA" id="ARBA00007651"/>
    </source>
</evidence>
<proteinExistence type="inferred from homology"/>
<feature type="transmembrane region" description="Helical" evidence="8">
    <location>
        <begin position="35"/>
        <end position="56"/>
    </location>
</feature>
<evidence type="ECO:0000256" key="5">
    <source>
        <dbReference type="ARBA" id="ARBA00022692"/>
    </source>
</evidence>
<evidence type="ECO:0000256" key="1">
    <source>
        <dbReference type="ARBA" id="ARBA00004651"/>
    </source>
</evidence>
<evidence type="ECO:0000313" key="10">
    <source>
        <dbReference type="EMBL" id="KAH7435901.1"/>
    </source>
</evidence>
<feature type="domain" description="Casparian strip membrane protein" evidence="9">
    <location>
        <begin position="32"/>
        <end position="160"/>
    </location>
</feature>
<comment type="subunit">
    <text evidence="3 8">Homodimer and heterodimers.</text>
</comment>
<feature type="transmembrane region" description="Helical" evidence="8">
    <location>
        <begin position="102"/>
        <end position="133"/>
    </location>
</feature>
<dbReference type="Proteomes" id="UP000825935">
    <property type="component" value="Chromosome 6"/>
</dbReference>
<dbReference type="OMA" id="AHNHCAQ"/>
<keyword evidence="7 8" id="KW-0472">Membrane</keyword>
<accession>A0A8T2UIA7</accession>
<keyword evidence="11" id="KW-1185">Reference proteome</keyword>
<sequence length="176" mass="18848">MEVSRPAVYPVAVPPPITDPPARLRMKDYQGMPGTMVGLALRLSQLGFAVLSFSIMVSTPDFVQVTAFCYLVAATILQTCWSFVLAVVDVYALLVQRSLHHALVVGLFAVGDGVTSTLTFAAACATAGITVLIDNDLDQCAHNNCGKFEAAAAMGFLSWVMATPSFLLTFWLLATR</sequence>
<dbReference type="EMBL" id="CM035411">
    <property type="protein sequence ID" value="KAH7435901.1"/>
    <property type="molecule type" value="Genomic_DNA"/>
</dbReference>
<dbReference type="PANTHER" id="PTHR32021">
    <property type="entry name" value="CASP-LIKE PROTEIN 5B3"/>
    <property type="match status" value="1"/>
</dbReference>
<evidence type="ECO:0000256" key="8">
    <source>
        <dbReference type="RuleBase" id="RU361233"/>
    </source>
</evidence>
<keyword evidence="4 8" id="KW-1003">Cell membrane</keyword>
<dbReference type="PANTHER" id="PTHR32021:SF1">
    <property type="entry name" value="CASP-LIKE PROTEIN 5A1"/>
    <property type="match status" value="1"/>
</dbReference>
<comment type="similarity">
    <text evidence="2 8">Belongs to the Casparian strip membrane proteins (CASP) family.</text>
</comment>
<organism evidence="10 11">
    <name type="scientific">Ceratopteris richardii</name>
    <name type="common">Triangle waterfern</name>
    <dbReference type="NCBI Taxonomy" id="49495"/>
    <lineage>
        <taxon>Eukaryota</taxon>
        <taxon>Viridiplantae</taxon>
        <taxon>Streptophyta</taxon>
        <taxon>Embryophyta</taxon>
        <taxon>Tracheophyta</taxon>
        <taxon>Polypodiopsida</taxon>
        <taxon>Polypodiidae</taxon>
        <taxon>Polypodiales</taxon>
        <taxon>Pteridineae</taxon>
        <taxon>Pteridaceae</taxon>
        <taxon>Parkerioideae</taxon>
        <taxon>Ceratopteris</taxon>
    </lineage>
</organism>
<feature type="transmembrane region" description="Helical" evidence="8">
    <location>
        <begin position="153"/>
        <end position="174"/>
    </location>
</feature>
<comment type="subcellular location">
    <subcellularLocation>
        <location evidence="1 8">Cell membrane</location>
        <topology evidence="1 8">Multi-pass membrane protein</topology>
    </subcellularLocation>
</comment>
<comment type="caution">
    <text evidence="10">The sequence shown here is derived from an EMBL/GenBank/DDBJ whole genome shotgun (WGS) entry which is preliminary data.</text>
</comment>
<reference evidence="10" key="1">
    <citation type="submission" date="2021-08" db="EMBL/GenBank/DDBJ databases">
        <title>WGS assembly of Ceratopteris richardii.</title>
        <authorList>
            <person name="Marchant D.B."/>
            <person name="Chen G."/>
            <person name="Jenkins J."/>
            <person name="Shu S."/>
            <person name="Leebens-Mack J."/>
            <person name="Grimwood J."/>
            <person name="Schmutz J."/>
            <person name="Soltis P."/>
            <person name="Soltis D."/>
            <person name="Chen Z.-H."/>
        </authorList>
    </citation>
    <scope>NUCLEOTIDE SEQUENCE</scope>
    <source>
        <strain evidence="10">Whitten #5841</strain>
        <tissue evidence="10">Leaf</tissue>
    </source>
</reference>
<protein>
    <recommendedName>
        <fullName evidence="8">CASP-like protein</fullName>
    </recommendedName>
</protein>
<feature type="transmembrane region" description="Helical" evidence="8">
    <location>
        <begin position="62"/>
        <end position="95"/>
    </location>
</feature>
<evidence type="ECO:0000256" key="7">
    <source>
        <dbReference type="ARBA" id="ARBA00023136"/>
    </source>
</evidence>
<gene>
    <name evidence="10" type="ORF">KP509_06G083300</name>
</gene>
<dbReference type="OrthoDB" id="828022at2759"/>